<dbReference type="PANTHER" id="PTHR30298">
    <property type="entry name" value="H REPEAT-ASSOCIATED PREDICTED TRANSPOSASE"/>
    <property type="match status" value="1"/>
</dbReference>
<dbReference type="EMBL" id="SFAZ01000268">
    <property type="protein sequence ID" value="TRU69307.1"/>
    <property type="molecule type" value="Genomic_DNA"/>
</dbReference>
<dbReference type="Proteomes" id="UP000320674">
    <property type="component" value="Unassembled WGS sequence"/>
</dbReference>
<protein>
    <submittedName>
        <fullName evidence="4">ISAs1 family transposase</fullName>
    </submittedName>
</protein>
<name>A0A552HDM3_MICVR</name>
<dbReference type="PANTHER" id="PTHR30298:SF0">
    <property type="entry name" value="PROTEIN YBFL-RELATED"/>
    <property type="match status" value="1"/>
</dbReference>
<sequence>MNDPRGRQGCEHAFLSIVLIAILATIGGAGGWEDIEVYAESHQAWLETFLDLKNGVPKADTYRRVFERINPDELQEGFLGWVKQIVEATGAQVIPIDGKTLKGSYDRNKKQSSLHLVSAWATENRLMLGQVKVESKSNEIKTIPALLNLLEITGCIITIDAMGTQTAISQQIIARGADYVLCLKANHPTLYNQVKTWFENAMAQGFQGIEHSYEQQVEAGHHRRENRQVFAVSLPEIGQLYQSEQWAGLKTLVMVIRVRNLGNKVTRQITFYLSSLAADAAHIGRAIRRHWGIENQLHWVLDVTFAEDNSPIRNLNGPENFSLLRRMAISLLNQETSTKRSLRQKMKRASMNTNYLLEVLAVTLPH</sequence>
<proteinExistence type="predicted"/>
<dbReference type="InterPro" id="IPR002559">
    <property type="entry name" value="Transposase_11"/>
</dbReference>
<dbReference type="Pfam" id="PF01609">
    <property type="entry name" value="DDE_Tnp_1"/>
    <property type="match status" value="1"/>
</dbReference>
<feature type="domain" description="Transposase IS4-like" evidence="2">
    <location>
        <begin position="90"/>
        <end position="330"/>
    </location>
</feature>
<evidence type="ECO:0000313" key="4">
    <source>
        <dbReference type="EMBL" id="TRU69307.1"/>
    </source>
</evidence>
<dbReference type="InterPro" id="IPR032806">
    <property type="entry name" value="YbfD_N"/>
</dbReference>
<keyword evidence="1" id="KW-0472">Membrane</keyword>
<accession>A0A552HDM3</accession>
<evidence type="ECO:0000259" key="2">
    <source>
        <dbReference type="Pfam" id="PF01609"/>
    </source>
</evidence>
<gene>
    <name evidence="4" type="ORF">EWV77_18785</name>
</gene>
<organism evidence="4 5">
    <name type="scientific">Microcystis viridis Mv_BB_P_19951000_S68D</name>
    <dbReference type="NCBI Taxonomy" id="2486270"/>
    <lineage>
        <taxon>Bacteria</taxon>
        <taxon>Bacillati</taxon>
        <taxon>Cyanobacteriota</taxon>
        <taxon>Cyanophyceae</taxon>
        <taxon>Oscillatoriophycideae</taxon>
        <taxon>Chroococcales</taxon>
        <taxon>Microcystaceae</taxon>
        <taxon>Microcystis</taxon>
    </lineage>
</organism>
<dbReference type="InterPro" id="IPR047647">
    <property type="entry name" value="ISAs1_transpos"/>
</dbReference>
<dbReference type="Pfam" id="PF13808">
    <property type="entry name" value="DDE_Tnp_1_assoc"/>
    <property type="match status" value="1"/>
</dbReference>
<dbReference type="NCBIfam" id="NF033564">
    <property type="entry name" value="transpos_ISAs1"/>
    <property type="match status" value="1"/>
</dbReference>
<evidence type="ECO:0000313" key="5">
    <source>
        <dbReference type="Proteomes" id="UP000320674"/>
    </source>
</evidence>
<dbReference type="InterPro" id="IPR051698">
    <property type="entry name" value="Transposase_11-like"/>
</dbReference>
<dbReference type="AlphaFoldDB" id="A0A552HDM3"/>
<dbReference type="GO" id="GO:0004803">
    <property type="term" value="F:transposase activity"/>
    <property type="evidence" value="ECO:0007669"/>
    <property type="project" value="InterPro"/>
</dbReference>
<feature type="transmembrane region" description="Helical" evidence="1">
    <location>
        <begin position="12"/>
        <end position="32"/>
    </location>
</feature>
<comment type="caution">
    <text evidence="4">The sequence shown here is derived from an EMBL/GenBank/DDBJ whole genome shotgun (WGS) entry which is preliminary data.</text>
</comment>
<keyword evidence="1" id="KW-1133">Transmembrane helix</keyword>
<feature type="domain" description="H repeat-associated protein N-terminal" evidence="3">
    <location>
        <begin position="2"/>
        <end position="82"/>
    </location>
</feature>
<reference evidence="4 5" key="1">
    <citation type="submission" date="2019-01" db="EMBL/GenBank/DDBJ databases">
        <title>Coherence of Microcystis species and biogeography revealed through population genomics.</title>
        <authorList>
            <person name="Perez-Carrascal O.M."/>
            <person name="Terrat Y."/>
            <person name="Giani A."/>
            <person name="Fortin N."/>
            <person name="Tromas N."/>
            <person name="Shapiro B.J."/>
        </authorList>
    </citation>
    <scope>NUCLEOTIDE SEQUENCE [LARGE SCALE GENOMIC DNA]</scope>
    <source>
        <strain evidence="4">Mv_BB_P_19951000_S68D</strain>
    </source>
</reference>
<evidence type="ECO:0000259" key="3">
    <source>
        <dbReference type="Pfam" id="PF13808"/>
    </source>
</evidence>
<dbReference type="GO" id="GO:0003677">
    <property type="term" value="F:DNA binding"/>
    <property type="evidence" value="ECO:0007669"/>
    <property type="project" value="InterPro"/>
</dbReference>
<keyword evidence="1" id="KW-0812">Transmembrane</keyword>
<evidence type="ECO:0000256" key="1">
    <source>
        <dbReference type="SAM" id="Phobius"/>
    </source>
</evidence>
<dbReference type="GO" id="GO:0006313">
    <property type="term" value="P:DNA transposition"/>
    <property type="evidence" value="ECO:0007669"/>
    <property type="project" value="InterPro"/>
</dbReference>